<dbReference type="SUPFAM" id="SSF55961">
    <property type="entry name" value="Bet v1-like"/>
    <property type="match status" value="1"/>
</dbReference>
<dbReference type="Pfam" id="PF08327">
    <property type="entry name" value="AHSA1"/>
    <property type="match status" value="1"/>
</dbReference>
<dbReference type="EMBL" id="CP107716">
    <property type="protein sequence ID" value="UYQ71377.1"/>
    <property type="molecule type" value="Genomic_DNA"/>
</dbReference>
<evidence type="ECO:0000313" key="4">
    <source>
        <dbReference type="Proteomes" id="UP001163882"/>
    </source>
</evidence>
<dbReference type="InterPro" id="IPR023393">
    <property type="entry name" value="START-like_dom_sf"/>
</dbReference>
<accession>A0ABY6IPX2</accession>
<protein>
    <submittedName>
        <fullName evidence="3">SRPBCC family protein</fullName>
    </submittedName>
</protein>
<dbReference type="RefSeq" id="WP_264225029.1">
    <property type="nucleotide sequence ID" value="NZ_CP107716.1"/>
</dbReference>
<evidence type="ECO:0000313" key="3">
    <source>
        <dbReference type="EMBL" id="UYQ71377.1"/>
    </source>
</evidence>
<feature type="domain" description="Activator of Hsp90 ATPase homologue 1/2-like C-terminal" evidence="2">
    <location>
        <begin position="24"/>
        <end position="157"/>
    </location>
</feature>
<dbReference type="CDD" id="cd07826">
    <property type="entry name" value="SRPBCC_CalC_Aha1-like_9"/>
    <property type="match status" value="1"/>
</dbReference>
<evidence type="ECO:0000259" key="2">
    <source>
        <dbReference type="Pfam" id="PF08327"/>
    </source>
</evidence>
<dbReference type="Proteomes" id="UP001163882">
    <property type="component" value="Chromosome"/>
</dbReference>
<evidence type="ECO:0000256" key="1">
    <source>
        <dbReference type="ARBA" id="ARBA00006817"/>
    </source>
</evidence>
<dbReference type="Gene3D" id="3.30.530.20">
    <property type="match status" value="1"/>
</dbReference>
<comment type="similarity">
    <text evidence="1">Belongs to the AHA1 family.</text>
</comment>
<sequence length="163" mass="18142">MSFSTTLTVATPSDLEVTIERMFDAPADMVFDCYTKPDLVRRWMTGMDGWWVSTCDIDPRPGGTYRYVWSGPNGESMGLKGIFHEVERPVRLVTTESFDDDFGMGKMLIETAFHAENDRTRLKQTITYESKGQRDASLATGMTDGMGISFASLDALLAELAGK</sequence>
<organism evidence="3 4">
    <name type="scientific">Pelagibacterium flavum</name>
    <dbReference type="NCBI Taxonomy" id="2984530"/>
    <lineage>
        <taxon>Bacteria</taxon>
        <taxon>Pseudomonadati</taxon>
        <taxon>Pseudomonadota</taxon>
        <taxon>Alphaproteobacteria</taxon>
        <taxon>Hyphomicrobiales</taxon>
        <taxon>Devosiaceae</taxon>
        <taxon>Pelagibacterium</taxon>
    </lineage>
</organism>
<dbReference type="InterPro" id="IPR013538">
    <property type="entry name" value="ASHA1/2-like_C"/>
</dbReference>
<name>A0ABY6IPX2_9HYPH</name>
<gene>
    <name evidence="3" type="ORF">OF122_15170</name>
</gene>
<proteinExistence type="inferred from homology"/>
<keyword evidence="4" id="KW-1185">Reference proteome</keyword>
<reference evidence="3" key="1">
    <citation type="submission" date="2022-10" db="EMBL/GenBank/DDBJ databases">
        <title>YIM 151497 complete genome.</title>
        <authorList>
            <person name="Chen X."/>
        </authorList>
    </citation>
    <scope>NUCLEOTIDE SEQUENCE</scope>
    <source>
        <strain evidence="3">YIM 151497</strain>
    </source>
</reference>